<comment type="caution">
    <text evidence="2">The sequence shown here is derived from an EMBL/GenBank/DDBJ whole genome shotgun (WGS) entry which is preliminary data.</text>
</comment>
<dbReference type="RefSeq" id="WP_009166989.1">
    <property type="nucleotide sequence ID" value="NZ_AYZI01000002.1"/>
</dbReference>
<organism evidence="2 3">
    <name type="scientific">Fructilactobacillus florum DSM 22689 = JCM 16035</name>
    <dbReference type="NCBI Taxonomy" id="1423745"/>
    <lineage>
        <taxon>Bacteria</taxon>
        <taxon>Bacillati</taxon>
        <taxon>Bacillota</taxon>
        <taxon>Bacilli</taxon>
        <taxon>Lactobacillales</taxon>
        <taxon>Lactobacillaceae</taxon>
        <taxon>Fructilactobacillus</taxon>
    </lineage>
</organism>
<dbReference type="STRING" id="1423745.GCA_001311215_01016"/>
<evidence type="ECO:0000256" key="1">
    <source>
        <dbReference type="SAM" id="Phobius"/>
    </source>
</evidence>
<evidence type="ECO:0000313" key="2">
    <source>
        <dbReference type="EMBL" id="KRM92292.1"/>
    </source>
</evidence>
<proteinExistence type="predicted"/>
<keyword evidence="1" id="KW-0812">Transmembrane</keyword>
<dbReference type="Proteomes" id="UP000051586">
    <property type="component" value="Unassembled WGS sequence"/>
</dbReference>
<gene>
    <name evidence="2" type="ORF">FC87_GL000423</name>
</gene>
<keyword evidence="1" id="KW-1133">Transmembrane helix</keyword>
<keyword evidence="1" id="KW-0472">Membrane</keyword>
<name>A0A0R2CRC7_9LACO</name>
<reference evidence="2 3" key="1">
    <citation type="journal article" date="2015" name="Genome Announc.">
        <title>Expanding the biotechnology potential of lactobacilli through comparative genomics of 213 strains and associated genera.</title>
        <authorList>
            <person name="Sun Z."/>
            <person name="Harris H.M."/>
            <person name="McCann A."/>
            <person name="Guo C."/>
            <person name="Argimon S."/>
            <person name="Zhang W."/>
            <person name="Yang X."/>
            <person name="Jeffery I.B."/>
            <person name="Cooney J.C."/>
            <person name="Kagawa T.F."/>
            <person name="Liu W."/>
            <person name="Song Y."/>
            <person name="Salvetti E."/>
            <person name="Wrobel A."/>
            <person name="Rasinkangas P."/>
            <person name="Parkhill J."/>
            <person name="Rea M.C."/>
            <person name="O'Sullivan O."/>
            <person name="Ritari J."/>
            <person name="Douillard F.P."/>
            <person name="Paul Ross R."/>
            <person name="Yang R."/>
            <person name="Briner A.E."/>
            <person name="Felis G.E."/>
            <person name="de Vos W.M."/>
            <person name="Barrangou R."/>
            <person name="Klaenhammer T.R."/>
            <person name="Caufield P.W."/>
            <person name="Cui Y."/>
            <person name="Zhang H."/>
            <person name="O'Toole P.W."/>
        </authorList>
    </citation>
    <scope>NUCLEOTIDE SEQUENCE [LARGE SCALE GENOMIC DNA]</scope>
    <source>
        <strain evidence="2 3">DSM 22689</strain>
    </source>
</reference>
<feature type="transmembrane region" description="Helical" evidence="1">
    <location>
        <begin position="16"/>
        <end position="35"/>
    </location>
</feature>
<accession>A0A0R2CRC7</accession>
<dbReference type="EMBL" id="AYZI01000002">
    <property type="protein sequence ID" value="KRM92292.1"/>
    <property type="molecule type" value="Genomic_DNA"/>
</dbReference>
<sequence>MKQKAIEQKLLKLRRLANFLITPLCLALFAAYYFQRRASPLVMILAALVVLTYVPYGIVVLYFVIKRQQTSRHSR</sequence>
<evidence type="ECO:0000313" key="3">
    <source>
        <dbReference type="Proteomes" id="UP000051586"/>
    </source>
</evidence>
<dbReference type="PATRIC" id="fig|1423745.4.peg.448"/>
<protein>
    <submittedName>
        <fullName evidence="2">Uncharacterized protein</fullName>
    </submittedName>
</protein>
<dbReference type="AlphaFoldDB" id="A0A0R2CRC7"/>
<feature type="transmembrane region" description="Helical" evidence="1">
    <location>
        <begin position="41"/>
        <end position="65"/>
    </location>
</feature>